<dbReference type="KEGG" id="rgu:A4W93_27800"/>
<dbReference type="RefSeq" id="WP_085753719.1">
    <property type="nucleotide sequence ID" value="NZ_BSPR01000017.1"/>
</dbReference>
<organism evidence="2 3">
    <name type="scientific">Piscinibacter gummiphilus</name>
    <dbReference type="NCBI Taxonomy" id="946333"/>
    <lineage>
        <taxon>Bacteria</taxon>
        <taxon>Pseudomonadati</taxon>
        <taxon>Pseudomonadota</taxon>
        <taxon>Betaproteobacteria</taxon>
        <taxon>Burkholderiales</taxon>
        <taxon>Sphaerotilaceae</taxon>
        <taxon>Piscinibacter</taxon>
    </lineage>
</organism>
<dbReference type="NCBIfam" id="TIGR00368">
    <property type="entry name" value="YifB family Mg chelatase-like AAA ATPase"/>
    <property type="match status" value="1"/>
</dbReference>
<accession>A0A1W6LGM9</accession>
<dbReference type="STRING" id="946333.A4W93_27800"/>
<protein>
    <submittedName>
        <fullName evidence="2">ATP-dependent protease</fullName>
    </submittedName>
</protein>
<evidence type="ECO:0000313" key="3">
    <source>
        <dbReference type="Proteomes" id="UP000193427"/>
    </source>
</evidence>
<keyword evidence="2" id="KW-0378">Hydrolase</keyword>
<gene>
    <name evidence="2" type="ORF">A4W93_27800</name>
</gene>
<dbReference type="Pfam" id="PF01078">
    <property type="entry name" value="Mg_chelatase"/>
    <property type="match status" value="1"/>
</dbReference>
<dbReference type="Pfam" id="PF13335">
    <property type="entry name" value="Mg_chelatase_C"/>
    <property type="match status" value="1"/>
</dbReference>
<dbReference type="OrthoDB" id="9813147at2"/>
<sequence length="508" mass="53544">MSLAVLHSRALDGLGAPEVTVEVHLANGLPLFTLVGLADTEVREARERVRAALINCGLTFPHNKRITVNLAPADLPKESGRFDLPIALGILAASGQIDLKRTEAFEFAGELSLAGDLRPVRGALALALALRRGSGSGRALVLPVDCAREAALVEGLVIHGARHLLDVVEAFRPAPSDTFVEALARASPEPVVPTGAIPDLREVKGQAGAKRALEIAAAGQHSLLMVGPPGTGKSMLASRFAGLLPPMPIEAALESAALLSLHGSFTAERWRQRPFRAPHHSASSAALVGGGSPPRPGEISLAHHGVLFLDELVELRRDALEALREPLETGRIVISRAARQAEYPARFQLVAAMNPCPCGHHGSPLRSCRCTPDAVQRYQSRLSGPLLDRIDLQVEVTAVPPAALAAAPDGETTATIAARVALAFDVAVARQGVPNARLEGDALDAHTALDDTSSAFLQAASARLGWSARTHHRVLRIARTIADLAGEATLRTPHLAEAIQHRRVLSGA</sequence>
<keyword evidence="3" id="KW-1185">Reference proteome</keyword>
<dbReference type="GO" id="GO:0008233">
    <property type="term" value="F:peptidase activity"/>
    <property type="evidence" value="ECO:0007669"/>
    <property type="project" value="UniProtKB-KW"/>
</dbReference>
<dbReference type="SUPFAM" id="SSF52540">
    <property type="entry name" value="P-loop containing nucleoside triphosphate hydrolases"/>
    <property type="match status" value="1"/>
</dbReference>
<name>A0A1W6LGM9_9BURK</name>
<keyword evidence="2" id="KW-0645">Protease</keyword>
<dbReference type="PANTHER" id="PTHR32039:SF7">
    <property type="entry name" value="COMPETENCE PROTEIN COMM"/>
    <property type="match status" value="1"/>
</dbReference>
<dbReference type="InterPro" id="IPR014721">
    <property type="entry name" value="Ribsml_uS5_D2-typ_fold_subgr"/>
</dbReference>
<dbReference type="InterPro" id="IPR000523">
    <property type="entry name" value="Mg_chelatse_chII-like_cat_dom"/>
</dbReference>
<dbReference type="AlphaFoldDB" id="A0A1W6LGM9"/>
<evidence type="ECO:0000256" key="1">
    <source>
        <dbReference type="ARBA" id="ARBA00006354"/>
    </source>
</evidence>
<dbReference type="Pfam" id="PF13541">
    <property type="entry name" value="ChlI"/>
    <property type="match status" value="1"/>
</dbReference>
<dbReference type="CDD" id="cd00009">
    <property type="entry name" value="AAA"/>
    <property type="match status" value="1"/>
</dbReference>
<dbReference type="InterPro" id="IPR045006">
    <property type="entry name" value="CHLI-like"/>
</dbReference>
<comment type="similarity">
    <text evidence="1">Belongs to the Mg-chelatase subunits D/I family. ComM subfamily.</text>
</comment>
<dbReference type="InterPro" id="IPR020568">
    <property type="entry name" value="Ribosomal_Su5_D2-typ_SF"/>
</dbReference>
<dbReference type="Gene3D" id="3.40.50.300">
    <property type="entry name" value="P-loop containing nucleotide triphosphate hydrolases"/>
    <property type="match status" value="1"/>
</dbReference>
<dbReference type="PANTHER" id="PTHR32039">
    <property type="entry name" value="MAGNESIUM-CHELATASE SUBUNIT CHLI"/>
    <property type="match status" value="1"/>
</dbReference>
<dbReference type="Proteomes" id="UP000193427">
    <property type="component" value="Chromosome"/>
</dbReference>
<dbReference type="GO" id="GO:0006508">
    <property type="term" value="P:proteolysis"/>
    <property type="evidence" value="ECO:0007669"/>
    <property type="project" value="UniProtKB-KW"/>
</dbReference>
<dbReference type="GO" id="GO:0005524">
    <property type="term" value="F:ATP binding"/>
    <property type="evidence" value="ECO:0007669"/>
    <property type="project" value="InterPro"/>
</dbReference>
<dbReference type="Gene3D" id="3.30.230.10">
    <property type="match status" value="1"/>
</dbReference>
<dbReference type="InterPro" id="IPR003593">
    <property type="entry name" value="AAA+_ATPase"/>
</dbReference>
<dbReference type="SUPFAM" id="SSF54211">
    <property type="entry name" value="Ribosomal protein S5 domain 2-like"/>
    <property type="match status" value="1"/>
</dbReference>
<evidence type="ECO:0000313" key="2">
    <source>
        <dbReference type="EMBL" id="ARN23399.1"/>
    </source>
</evidence>
<dbReference type="EMBL" id="CP015118">
    <property type="protein sequence ID" value="ARN23399.1"/>
    <property type="molecule type" value="Genomic_DNA"/>
</dbReference>
<dbReference type="SMART" id="SM00382">
    <property type="entry name" value="AAA"/>
    <property type="match status" value="1"/>
</dbReference>
<proteinExistence type="inferred from homology"/>
<dbReference type="InterPro" id="IPR027417">
    <property type="entry name" value="P-loop_NTPase"/>
</dbReference>
<dbReference type="InterPro" id="IPR004482">
    <property type="entry name" value="Mg_chelat-rel"/>
</dbReference>
<reference evidence="2 3" key="1">
    <citation type="submission" date="2016-04" db="EMBL/GenBank/DDBJ databases">
        <title>Complete genome sequence of natural rubber-degrading, novel Gram-negative bacterium, Rhizobacter gummiphilus strain NS21.</title>
        <authorList>
            <person name="Tabata M."/>
            <person name="Kasai D."/>
            <person name="Fukuda M."/>
        </authorList>
    </citation>
    <scope>NUCLEOTIDE SEQUENCE [LARGE SCALE GENOMIC DNA]</scope>
    <source>
        <strain evidence="2 3">NS21</strain>
    </source>
</reference>
<dbReference type="InterPro" id="IPR025158">
    <property type="entry name" value="Mg_chelat-rel_C"/>
</dbReference>